<dbReference type="Gene3D" id="1.10.260.40">
    <property type="entry name" value="lambda repressor-like DNA-binding domains"/>
    <property type="match status" value="1"/>
</dbReference>
<dbReference type="PROSITE" id="PS00356">
    <property type="entry name" value="HTH_LACI_1"/>
    <property type="match status" value="1"/>
</dbReference>
<dbReference type="Proteomes" id="UP000253741">
    <property type="component" value="Unassembled WGS sequence"/>
</dbReference>
<dbReference type="PANTHER" id="PTHR30146:SF148">
    <property type="entry name" value="HTH-TYPE TRANSCRIPTIONAL REPRESSOR PURR-RELATED"/>
    <property type="match status" value="1"/>
</dbReference>
<dbReference type="InterPro" id="IPR001761">
    <property type="entry name" value="Peripla_BP/Lac1_sug-bd_dom"/>
</dbReference>
<proteinExistence type="predicted"/>
<sequence length="423" mass="45311">MPGLRRRFEIQPRIFVLATSGGRSTPLHASPITEIDRRGHGGARNRTSRAGAEFSRAVLPPRDADGSCSFRVPCAIFEAFPLWKRFHEEVEPVTTIKDVAARAGVSLGTASRVLNGSSQTSPDSRSRVLAAAADLGHISNGPARSLRRSRTDVLGLLVSDIRNPFFSELAHAAEQEARHHGYTVLLANANEDAGQADAYLRTFASQRIDGLLFSPQGTVSPQLAATLASGLPLVFLNRTVEGVDAPLYGTHNAEGVGHVLAWLRQRGHRDVAFIGGPDTISTGAERRAAYLAGREKHGISTDERLLDAGDFLAEGAAEAMRRVIDRGVPFTAVFGANGLTTLGAVRALRERFGAERAARVEVVSFDDLDWFEFASPPISAVRNDAASIGRLGVRGLVDLLAGRPASGQRIATSFVDRSRGGVR</sequence>
<dbReference type="EMBL" id="QQNA01000005">
    <property type="protein sequence ID" value="RDG39919.1"/>
    <property type="molecule type" value="Genomic_DNA"/>
</dbReference>
<evidence type="ECO:0000256" key="3">
    <source>
        <dbReference type="ARBA" id="ARBA00023125"/>
    </source>
</evidence>
<dbReference type="InterPro" id="IPR010982">
    <property type="entry name" value="Lambda_DNA-bd_dom_sf"/>
</dbReference>
<dbReference type="GO" id="GO:0003700">
    <property type="term" value="F:DNA-binding transcription factor activity"/>
    <property type="evidence" value="ECO:0007669"/>
    <property type="project" value="TreeGrafter"/>
</dbReference>
<keyword evidence="3" id="KW-0238">DNA-binding</keyword>
<dbReference type="AlphaFoldDB" id="A0A370BHW1"/>
<feature type="domain" description="HTH lacI-type" evidence="6">
    <location>
        <begin position="94"/>
        <end position="148"/>
    </location>
</feature>
<keyword evidence="1" id="KW-0678">Repressor</keyword>
<dbReference type="Gene3D" id="3.40.50.2300">
    <property type="match status" value="2"/>
</dbReference>
<dbReference type="SUPFAM" id="SSF53822">
    <property type="entry name" value="Periplasmic binding protein-like I"/>
    <property type="match status" value="1"/>
</dbReference>
<comment type="caution">
    <text evidence="7">The sequence shown here is derived from an EMBL/GenBank/DDBJ whole genome shotgun (WGS) entry which is preliminary data.</text>
</comment>
<dbReference type="Pfam" id="PF00532">
    <property type="entry name" value="Peripla_BP_1"/>
    <property type="match status" value="1"/>
</dbReference>
<dbReference type="GO" id="GO:0000976">
    <property type="term" value="F:transcription cis-regulatory region binding"/>
    <property type="evidence" value="ECO:0007669"/>
    <property type="project" value="TreeGrafter"/>
</dbReference>
<dbReference type="SUPFAM" id="SSF47413">
    <property type="entry name" value="lambda repressor-like DNA-binding domains"/>
    <property type="match status" value="1"/>
</dbReference>
<dbReference type="PROSITE" id="PS50932">
    <property type="entry name" value="HTH_LACI_2"/>
    <property type="match status" value="1"/>
</dbReference>
<dbReference type="Pfam" id="PF00356">
    <property type="entry name" value="LacI"/>
    <property type="match status" value="1"/>
</dbReference>
<gene>
    <name evidence="7" type="ORF">DVH02_00970</name>
</gene>
<feature type="region of interest" description="Disordered" evidence="5">
    <location>
        <begin position="26"/>
        <end position="52"/>
    </location>
</feature>
<evidence type="ECO:0000256" key="2">
    <source>
        <dbReference type="ARBA" id="ARBA00023015"/>
    </source>
</evidence>
<name>A0A370BHW1_9ACTN</name>
<evidence type="ECO:0000256" key="1">
    <source>
        <dbReference type="ARBA" id="ARBA00022491"/>
    </source>
</evidence>
<evidence type="ECO:0000256" key="4">
    <source>
        <dbReference type="ARBA" id="ARBA00023163"/>
    </source>
</evidence>
<keyword evidence="8" id="KW-1185">Reference proteome</keyword>
<evidence type="ECO:0000313" key="7">
    <source>
        <dbReference type="EMBL" id="RDG39919.1"/>
    </source>
</evidence>
<evidence type="ECO:0000259" key="6">
    <source>
        <dbReference type="PROSITE" id="PS50932"/>
    </source>
</evidence>
<dbReference type="CDD" id="cd01392">
    <property type="entry name" value="HTH_LacI"/>
    <property type="match status" value="1"/>
</dbReference>
<organism evidence="7 8">
    <name type="scientific">Streptomyces corynorhini</name>
    <dbReference type="NCBI Taxonomy" id="2282652"/>
    <lineage>
        <taxon>Bacteria</taxon>
        <taxon>Bacillati</taxon>
        <taxon>Actinomycetota</taxon>
        <taxon>Actinomycetes</taxon>
        <taxon>Kitasatosporales</taxon>
        <taxon>Streptomycetaceae</taxon>
        <taxon>Streptomyces</taxon>
    </lineage>
</organism>
<reference evidence="7 8" key="1">
    <citation type="submission" date="2018-07" db="EMBL/GenBank/DDBJ databases">
        <title>Streptomyces species from bats.</title>
        <authorList>
            <person name="Dunlap C."/>
        </authorList>
    </citation>
    <scope>NUCLEOTIDE SEQUENCE [LARGE SCALE GENOMIC DNA]</scope>
    <source>
        <strain evidence="7 8">AC230</strain>
    </source>
</reference>
<protein>
    <submittedName>
        <fullName evidence="7">LacI family transcriptional regulator</fullName>
    </submittedName>
</protein>
<keyword evidence="2" id="KW-0805">Transcription regulation</keyword>
<dbReference type="SMART" id="SM00354">
    <property type="entry name" value="HTH_LACI"/>
    <property type="match status" value="1"/>
</dbReference>
<dbReference type="PRINTS" id="PR00036">
    <property type="entry name" value="HTHLACI"/>
</dbReference>
<dbReference type="InterPro" id="IPR028082">
    <property type="entry name" value="Peripla_BP_I"/>
</dbReference>
<dbReference type="InterPro" id="IPR000843">
    <property type="entry name" value="HTH_LacI"/>
</dbReference>
<dbReference type="PANTHER" id="PTHR30146">
    <property type="entry name" value="LACI-RELATED TRANSCRIPTIONAL REPRESSOR"/>
    <property type="match status" value="1"/>
</dbReference>
<evidence type="ECO:0000256" key="5">
    <source>
        <dbReference type="SAM" id="MobiDB-lite"/>
    </source>
</evidence>
<evidence type="ECO:0000313" key="8">
    <source>
        <dbReference type="Proteomes" id="UP000253741"/>
    </source>
</evidence>
<accession>A0A370BHW1</accession>
<keyword evidence="4" id="KW-0804">Transcription</keyword>